<proteinExistence type="predicted"/>
<dbReference type="EMBL" id="LXQA010356675">
    <property type="protein sequence ID" value="MCI46378.1"/>
    <property type="molecule type" value="Genomic_DNA"/>
</dbReference>
<evidence type="ECO:0000256" key="1">
    <source>
        <dbReference type="SAM" id="MobiDB-lite"/>
    </source>
</evidence>
<accession>A0A392SBZ7</accession>
<dbReference type="Proteomes" id="UP000265520">
    <property type="component" value="Unassembled WGS sequence"/>
</dbReference>
<reference evidence="2 3" key="1">
    <citation type="journal article" date="2018" name="Front. Plant Sci.">
        <title>Red Clover (Trifolium pratense) and Zigzag Clover (T. medium) - A Picture of Genomic Similarities and Differences.</title>
        <authorList>
            <person name="Dluhosova J."/>
            <person name="Istvanek J."/>
            <person name="Nedelnik J."/>
            <person name="Repkova J."/>
        </authorList>
    </citation>
    <scope>NUCLEOTIDE SEQUENCE [LARGE SCALE GENOMIC DNA]</scope>
    <source>
        <strain evidence="3">cv. 10/8</strain>
        <tissue evidence="2">Leaf</tissue>
    </source>
</reference>
<evidence type="ECO:0000313" key="3">
    <source>
        <dbReference type="Proteomes" id="UP000265520"/>
    </source>
</evidence>
<feature type="region of interest" description="Disordered" evidence="1">
    <location>
        <begin position="1"/>
        <end position="26"/>
    </location>
</feature>
<protein>
    <submittedName>
        <fullName evidence="2">Uncharacterized protein</fullName>
    </submittedName>
</protein>
<comment type="caution">
    <text evidence="2">The sequence shown here is derived from an EMBL/GenBank/DDBJ whole genome shotgun (WGS) entry which is preliminary data.</text>
</comment>
<keyword evidence="3" id="KW-1185">Reference proteome</keyword>
<name>A0A392SBZ7_9FABA</name>
<evidence type="ECO:0000313" key="2">
    <source>
        <dbReference type="EMBL" id="MCI46378.1"/>
    </source>
</evidence>
<feature type="non-terminal residue" evidence="2">
    <location>
        <position position="26"/>
    </location>
</feature>
<sequence>MLVAKVMSSAREAVQQDFTPEGCASR</sequence>
<dbReference type="AlphaFoldDB" id="A0A392SBZ7"/>
<organism evidence="2 3">
    <name type="scientific">Trifolium medium</name>
    <dbReference type="NCBI Taxonomy" id="97028"/>
    <lineage>
        <taxon>Eukaryota</taxon>
        <taxon>Viridiplantae</taxon>
        <taxon>Streptophyta</taxon>
        <taxon>Embryophyta</taxon>
        <taxon>Tracheophyta</taxon>
        <taxon>Spermatophyta</taxon>
        <taxon>Magnoliopsida</taxon>
        <taxon>eudicotyledons</taxon>
        <taxon>Gunneridae</taxon>
        <taxon>Pentapetalae</taxon>
        <taxon>rosids</taxon>
        <taxon>fabids</taxon>
        <taxon>Fabales</taxon>
        <taxon>Fabaceae</taxon>
        <taxon>Papilionoideae</taxon>
        <taxon>50 kb inversion clade</taxon>
        <taxon>NPAAA clade</taxon>
        <taxon>Hologalegina</taxon>
        <taxon>IRL clade</taxon>
        <taxon>Trifolieae</taxon>
        <taxon>Trifolium</taxon>
    </lineage>
</organism>